<dbReference type="EMBL" id="JBHSGO010000143">
    <property type="protein sequence ID" value="MFC4665854.1"/>
    <property type="molecule type" value="Genomic_DNA"/>
</dbReference>
<dbReference type="RefSeq" id="WP_380078356.1">
    <property type="nucleotide sequence ID" value="NZ_JBHSGO010000143.1"/>
</dbReference>
<comment type="caution">
    <text evidence="2">The sequence shown here is derived from an EMBL/GenBank/DDBJ whole genome shotgun (WGS) entry which is preliminary data.</text>
</comment>
<organism evidence="2 3">
    <name type="scientific">Falsiporphyromonas endometrii</name>
    <dbReference type="NCBI Taxonomy" id="1387297"/>
    <lineage>
        <taxon>Bacteria</taxon>
        <taxon>Pseudomonadati</taxon>
        <taxon>Bacteroidota</taxon>
        <taxon>Bacteroidia</taxon>
        <taxon>Bacteroidales</taxon>
        <taxon>Porphyromonadaceae</taxon>
        <taxon>Falsiporphyromonas</taxon>
    </lineage>
</organism>
<protein>
    <submittedName>
        <fullName evidence="2">Uncharacterized protein</fullName>
    </submittedName>
</protein>
<accession>A0ABV9K6Z8</accession>
<evidence type="ECO:0000313" key="2">
    <source>
        <dbReference type="EMBL" id="MFC4665854.1"/>
    </source>
</evidence>
<feature type="region of interest" description="Disordered" evidence="1">
    <location>
        <begin position="1"/>
        <end position="23"/>
    </location>
</feature>
<name>A0ABV9K6Z8_9PORP</name>
<reference evidence="3" key="1">
    <citation type="journal article" date="2019" name="Int. J. Syst. Evol. Microbiol.">
        <title>The Global Catalogue of Microorganisms (GCM) 10K type strain sequencing project: providing services to taxonomists for standard genome sequencing and annotation.</title>
        <authorList>
            <consortium name="The Broad Institute Genomics Platform"/>
            <consortium name="The Broad Institute Genome Sequencing Center for Infectious Disease"/>
            <person name="Wu L."/>
            <person name="Ma J."/>
        </authorList>
    </citation>
    <scope>NUCLEOTIDE SEQUENCE [LARGE SCALE GENOMIC DNA]</scope>
    <source>
        <strain evidence="3">CGMCC 4.7357</strain>
    </source>
</reference>
<sequence>MKENVNPNLFLIDQPHNPPSRENTVSIEVNNDLFREILSSREDTEYIPMNPDYAMKFLAISEDNTFYVNPALDHVQEDITIGDYNEGVFPFQPKYIEYLEYVAKSPKGIKKLLVKVNAMAFETEYMPNGEAFRYDDSDLPKGFNPQTEEEFYETLYNPNGRYTNWTLVLHLGDMV</sequence>
<proteinExistence type="predicted"/>
<dbReference type="Proteomes" id="UP001596020">
    <property type="component" value="Unassembled WGS sequence"/>
</dbReference>
<evidence type="ECO:0000313" key="3">
    <source>
        <dbReference type="Proteomes" id="UP001596020"/>
    </source>
</evidence>
<keyword evidence="3" id="KW-1185">Reference proteome</keyword>
<gene>
    <name evidence="2" type="ORF">ACFO3G_04435</name>
</gene>
<evidence type="ECO:0000256" key="1">
    <source>
        <dbReference type="SAM" id="MobiDB-lite"/>
    </source>
</evidence>